<accession>A0A7X0L1Z1</accession>
<dbReference type="RefSeq" id="WP_185030609.1">
    <property type="nucleotide sequence ID" value="NZ_JACHMQ010000001.1"/>
</dbReference>
<comment type="caution">
    <text evidence="1">The sequence shown here is derived from an EMBL/GenBank/DDBJ whole genome shotgun (WGS) entry which is preliminary data.</text>
</comment>
<dbReference type="Proteomes" id="UP000546324">
    <property type="component" value="Unassembled WGS sequence"/>
</dbReference>
<reference evidence="1 2" key="1">
    <citation type="submission" date="2020-08" db="EMBL/GenBank/DDBJ databases">
        <title>Sequencing the genomes of 1000 actinobacteria strains.</title>
        <authorList>
            <person name="Klenk H.-P."/>
        </authorList>
    </citation>
    <scope>NUCLEOTIDE SEQUENCE [LARGE SCALE GENOMIC DNA]</scope>
    <source>
        <strain evidence="1 2">DSM 43675</strain>
    </source>
</reference>
<dbReference type="EMBL" id="JACHMQ010000001">
    <property type="protein sequence ID" value="MBB6399002.1"/>
    <property type="molecule type" value="Genomic_DNA"/>
</dbReference>
<proteinExistence type="predicted"/>
<evidence type="ECO:0000313" key="2">
    <source>
        <dbReference type="Proteomes" id="UP000546324"/>
    </source>
</evidence>
<gene>
    <name evidence="1" type="ORF">BKA00_005916</name>
</gene>
<sequence length="243" mass="27598">MSPKCEQCDGPLVPVQAGMPIDDTPYRRHERREIYYTGGCMGGPAPWWCWSCERFADPEPRPSPSMTVEGYQLSLLNDMRGVSPSLPELPAPYTDPPEALVEEAVEWRSPDMLKIKDMAVILGEPVSGGPSRHRFALPLWPDFWLEHESMDTEVGDYVVGKRFVRRSGEPMRSVDDMRPWSVLRLEAEAFFGWEPTRLPNAYYHVVPFEIGGRPMEAYFVHDLLMQVSERSESQGPSRNGPGL</sequence>
<organism evidence="1 2">
    <name type="scientific">Actinomadura coerulea</name>
    <dbReference type="NCBI Taxonomy" id="46159"/>
    <lineage>
        <taxon>Bacteria</taxon>
        <taxon>Bacillati</taxon>
        <taxon>Actinomycetota</taxon>
        <taxon>Actinomycetes</taxon>
        <taxon>Streptosporangiales</taxon>
        <taxon>Thermomonosporaceae</taxon>
        <taxon>Actinomadura</taxon>
    </lineage>
</organism>
<dbReference type="AlphaFoldDB" id="A0A7X0L1Z1"/>
<keyword evidence="2" id="KW-1185">Reference proteome</keyword>
<protein>
    <submittedName>
        <fullName evidence="1">Uncharacterized protein</fullName>
    </submittedName>
</protein>
<evidence type="ECO:0000313" key="1">
    <source>
        <dbReference type="EMBL" id="MBB6399002.1"/>
    </source>
</evidence>
<name>A0A7X0L1Z1_9ACTN</name>